<proteinExistence type="predicted"/>
<name>D8TKS7_VOLCA</name>
<evidence type="ECO:0000256" key="2">
    <source>
        <dbReference type="ARBA" id="ARBA00022723"/>
    </source>
</evidence>
<evidence type="ECO:0000256" key="3">
    <source>
        <dbReference type="ARBA" id="ARBA00022833"/>
    </source>
</evidence>
<comment type="cofactor">
    <cofactor evidence="1">
        <name>Zn(2+)</name>
        <dbReference type="ChEBI" id="CHEBI:29105"/>
    </cofactor>
</comment>
<dbReference type="InterPro" id="IPR038071">
    <property type="entry name" value="UROD/MetE-like_sf"/>
</dbReference>
<dbReference type="EMBL" id="GL378325">
    <property type="protein sequence ID" value="EFJ52116.1"/>
    <property type="molecule type" value="Genomic_DNA"/>
</dbReference>
<dbReference type="Proteomes" id="UP000001058">
    <property type="component" value="Unassembled WGS sequence"/>
</dbReference>
<protein>
    <submittedName>
        <fullName evidence="6">Uncharacterized protein</fullName>
    </submittedName>
</protein>
<keyword evidence="3" id="KW-0862">Zinc</keyword>
<feature type="domain" description="Sin3 C-terminal" evidence="5">
    <location>
        <begin position="2"/>
        <end position="197"/>
    </location>
</feature>
<evidence type="ECO:0000256" key="1">
    <source>
        <dbReference type="ARBA" id="ARBA00001947"/>
    </source>
</evidence>
<dbReference type="Pfam" id="PF01717">
    <property type="entry name" value="Meth_synt_2"/>
    <property type="match status" value="2"/>
</dbReference>
<dbReference type="Gene3D" id="3.20.20.210">
    <property type="match status" value="4"/>
</dbReference>
<feature type="domain" description="Cobalamin-independent methionine synthase MetE C-terminal/archaeal" evidence="4">
    <location>
        <begin position="409"/>
        <end position="522"/>
    </location>
</feature>
<evidence type="ECO:0000259" key="4">
    <source>
        <dbReference type="Pfam" id="PF01717"/>
    </source>
</evidence>
<dbReference type="PANTHER" id="PTHR30519">
    <property type="entry name" value="5-METHYLTETRAHYDROPTEROYLTRIGLUTAMATE--HOMOCYSTEINE METHYLTRANSFERASE"/>
    <property type="match status" value="1"/>
</dbReference>
<dbReference type="GO" id="GO:0009086">
    <property type="term" value="P:methionine biosynthetic process"/>
    <property type="evidence" value="ECO:0007669"/>
    <property type="project" value="InterPro"/>
</dbReference>
<feature type="domain" description="Cobalamin-independent methionine synthase MetE C-terminal/archaeal" evidence="4">
    <location>
        <begin position="368"/>
        <end position="406"/>
    </location>
</feature>
<dbReference type="AlphaFoldDB" id="D8TKS7"/>
<sequence>MSMLVRVIRGQLESSVYEDQCRSLLGTGSYELFTLDKLSAKIVKHMQLMLQDETTTKLWELYKYERSRTLPIHTTLYHVNCHAVLTDDPCFRIAYNTGNSTLTITLVEPDKAPEALGNAAEGYVTDYIKSYVSTPTPCPPTECQLYLKRNLSQRARQGPDAELVEVLRSVAIFNGLECKISCTTSKVSYVLDTEDVMCRKLQQRRSETDSQKQLRSDRFTRWLDERTAIRSEVLDTISWLGVIPPRFKAGVHIHLVTYYDDLGSAYPWAIRLPVQIITIDFLGSPGASVPSQTMNLIRPTAGRGRCAFHPYEVRELQVQMGAFPTTIIGCFPQTAEVRWICQQLRRAKLFGVEYEQLITGRIAGNVWLGGMCFTTSGWVQSYGSRYVRPPVIMSDTEFQGSITMWECPDVLTIENSRSDNAMTAALAATGYSRDIRPVVYDVHSPEVPSEGFIGSRIRYALRRSKFNWQAQARMDVGIPWDGVSTLSLLLVSGRGWAETGPRLKMRGWAETVAALRNMVTAAVQVRSDLAVQQQNDIAGKKLAPAPVSAAETCPQPAAARPAGCYDCCHPRYEVRRLVS</sequence>
<dbReference type="SUPFAM" id="SSF51726">
    <property type="entry name" value="UROD/MetE-like"/>
    <property type="match status" value="1"/>
</dbReference>
<keyword evidence="7" id="KW-1185">Reference proteome</keyword>
<dbReference type="OrthoDB" id="1053771at2759"/>
<keyword evidence="2" id="KW-0479">Metal-binding</keyword>
<dbReference type="GO" id="GO:0008270">
    <property type="term" value="F:zinc ion binding"/>
    <property type="evidence" value="ECO:0007669"/>
    <property type="project" value="InterPro"/>
</dbReference>
<dbReference type="KEGG" id="vcn:VOLCADRAFT_120353"/>
<dbReference type="GeneID" id="9617918"/>
<dbReference type="eggNOG" id="KOG4204">
    <property type="taxonomic scope" value="Eukaryota"/>
</dbReference>
<dbReference type="GO" id="GO:0003871">
    <property type="term" value="F:5-methyltetrahydropteroyltriglutamate-homocysteine S-methyltransferase activity"/>
    <property type="evidence" value="ECO:0007669"/>
    <property type="project" value="InterPro"/>
</dbReference>
<dbReference type="InParanoid" id="D8TKS7"/>
<accession>D8TKS7</accession>
<dbReference type="eggNOG" id="KOG2263">
    <property type="taxonomic scope" value="Eukaryota"/>
</dbReference>
<dbReference type="InterPro" id="IPR002629">
    <property type="entry name" value="Met_Synth_C/arc"/>
</dbReference>
<dbReference type="InterPro" id="IPR031693">
    <property type="entry name" value="Sin3_C"/>
</dbReference>
<evidence type="ECO:0000259" key="5">
    <source>
        <dbReference type="Pfam" id="PF16879"/>
    </source>
</evidence>
<dbReference type="Pfam" id="PF16879">
    <property type="entry name" value="Sin3a_C"/>
    <property type="match status" value="1"/>
</dbReference>
<organism evidence="7">
    <name type="scientific">Volvox carteri f. nagariensis</name>
    <dbReference type="NCBI Taxonomy" id="3068"/>
    <lineage>
        <taxon>Eukaryota</taxon>
        <taxon>Viridiplantae</taxon>
        <taxon>Chlorophyta</taxon>
        <taxon>core chlorophytes</taxon>
        <taxon>Chlorophyceae</taxon>
        <taxon>CS clade</taxon>
        <taxon>Chlamydomonadales</taxon>
        <taxon>Volvocaceae</taxon>
        <taxon>Volvox</taxon>
    </lineage>
</organism>
<evidence type="ECO:0000313" key="7">
    <source>
        <dbReference type="Proteomes" id="UP000001058"/>
    </source>
</evidence>
<dbReference type="RefSeq" id="XP_002946890.1">
    <property type="nucleotide sequence ID" value="XM_002946844.1"/>
</dbReference>
<reference evidence="6 7" key="1">
    <citation type="journal article" date="2010" name="Science">
        <title>Genomic analysis of organismal complexity in the multicellular green alga Volvox carteri.</title>
        <authorList>
            <person name="Prochnik S.E."/>
            <person name="Umen J."/>
            <person name="Nedelcu A.M."/>
            <person name="Hallmann A."/>
            <person name="Miller S.M."/>
            <person name="Nishii I."/>
            <person name="Ferris P."/>
            <person name="Kuo A."/>
            <person name="Mitros T."/>
            <person name="Fritz-Laylin L.K."/>
            <person name="Hellsten U."/>
            <person name="Chapman J."/>
            <person name="Simakov O."/>
            <person name="Rensing S.A."/>
            <person name="Terry A."/>
            <person name="Pangilinan J."/>
            <person name="Kapitonov V."/>
            <person name="Jurka J."/>
            <person name="Salamov A."/>
            <person name="Shapiro H."/>
            <person name="Schmutz J."/>
            <person name="Grimwood J."/>
            <person name="Lindquist E."/>
            <person name="Lucas S."/>
            <person name="Grigoriev I.V."/>
            <person name="Schmitt R."/>
            <person name="Kirk D."/>
            <person name="Rokhsar D.S."/>
        </authorList>
    </citation>
    <scope>NUCLEOTIDE SEQUENCE [LARGE SCALE GENOMIC DNA]</scope>
    <source>
        <strain evidence="7">f. Nagariensis / Eve</strain>
    </source>
</reference>
<dbReference type="STRING" id="3068.D8TKS7"/>
<gene>
    <name evidence="6" type="ORF">VOLCADRAFT_120353</name>
</gene>
<evidence type="ECO:0000313" key="6">
    <source>
        <dbReference type="EMBL" id="EFJ52116.1"/>
    </source>
</evidence>